<keyword evidence="3" id="KW-1185">Reference proteome</keyword>
<proteinExistence type="predicted"/>
<dbReference type="EMBL" id="LLWF02000055">
    <property type="protein sequence ID" value="ONH82433.1"/>
    <property type="molecule type" value="Genomic_DNA"/>
</dbReference>
<dbReference type="RefSeq" id="WP_019463109.1">
    <property type="nucleotide sequence ID" value="NZ_AP031462.1"/>
</dbReference>
<evidence type="ECO:0000313" key="1">
    <source>
        <dbReference type="EMBL" id="ONH82433.1"/>
    </source>
</evidence>
<reference evidence="2 4" key="2">
    <citation type="submission" date="2018-06" db="EMBL/GenBank/DDBJ databases">
        <authorList>
            <consortium name="Pathogen Informatics"/>
            <person name="Doyle S."/>
        </authorList>
    </citation>
    <scope>NUCLEOTIDE SEQUENCE [LARGE SCALE GENOMIC DNA]</scope>
    <source>
        <strain evidence="2 4">NCTC13291</strain>
    </source>
</reference>
<organism evidence="1 3">
    <name type="scientific">Roseomonas mucosa</name>
    <dbReference type="NCBI Taxonomy" id="207340"/>
    <lineage>
        <taxon>Bacteria</taxon>
        <taxon>Pseudomonadati</taxon>
        <taxon>Pseudomonadota</taxon>
        <taxon>Alphaproteobacteria</taxon>
        <taxon>Acetobacterales</taxon>
        <taxon>Roseomonadaceae</taxon>
        <taxon>Roseomonas</taxon>
    </lineage>
</organism>
<gene>
    <name evidence="1" type="ORF">APZ41_014710</name>
    <name evidence="2" type="ORF">NCTC13291_01358</name>
</gene>
<reference evidence="1 3" key="1">
    <citation type="submission" date="2016-12" db="EMBL/GenBank/DDBJ databases">
        <title>Draft genome sequence of Roseomonas mucosa strain AU37, isolated from a peripheral intravenous catheter.</title>
        <authorList>
            <person name="Choudhury M.A."/>
            <person name="Sidjabat H.E."/>
            <person name="Wailan A.M."/>
            <person name="Zhang L."/>
            <person name="Marsh N.M."/>
            <person name="Rickard C.M."/>
            <person name="Davies M."/>
            <person name="Mcmillan D.J."/>
        </authorList>
    </citation>
    <scope>NUCLEOTIDE SEQUENCE [LARGE SCALE GENOMIC DNA]</scope>
    <source>
        <strain evidence="1 3">SAVE376</strain>
    </source>
</reference>
<dbReference type="GeneID" id="99632408"/>
<name>A0A1S8D2B0_9PROT</name>
<accession>A0A1S8D2B0</accession>
<dbReference type="EMBL" id="UGVN01000001">
    <property type="protein sequence ID" value="SUE39549.1"/>
    <property type="molecule type" value="Genomic_DNA"/>
</dbReference>
<protein>
    <recommendedName>
        <fullName evidence="5">Phasin domain-containing protein</fullName>
    </recommendedName>
</protein>
<evidence type="ECO:0000313" key="2">
    <source>
        <dbReference type="EMBL" id="SUE39549.1"/>
    </source>
</evidence>
<dbReference type="Proteomes" id="UP000054844">
    <property type="component" value="Unassembled WGS sequence"/>
</dbReference>
<evidence type="ECO:0000313" key="4">
    <source>
        <dbReference type="Proteomes" id="UP000254919"/>
    </source>
</evidence>
<sequence>MSSSSFTDTLPTPGMFHELLTPGCKVMLQAAQEGNRAIHDAIRCEMRIAMDAQQQVGTALQKLHTSPEAGQLPQIQSNITLAILHSLELRARNMLDLAERLQNTGIRMLTMTTAGASVQPTEQ</sequence>
<evidence type="ECO:0000313" key="3">
    <source>
        <dbReference type="Proteomes" id="UP000054844"/>
    </source>
</evidence>
<evidence type="ECO:0008006" key="5">
    <source>
        <dbReference type="Google" id="ProtNLM"/>
    </source>
</evidence>
<dbReference type="AlphaFoldDB" id="A0A1S8D2B0"/>
<dbReference type="STRING" id="207340.APZ41_014710"/>
<dbReference type="Proteomes" id="UP000254919">
    <property type="component" value="Unassembled WGS sequence"/>
</dbReference>